<accession>A0A0C2Z504</accession>
<proteinExistence type="predicted"/>
<evidence type="ECO:0000313" key="3">
    <source>
        <dbReference type="Proteomes" id="UP000053424"/>
    </source>
</evidence>
<evidence type="ECO:0000313" key="2">
    <source>
        <dbReference type="EMBL" id="KIM48282.1"/>
    </source>
</evidence>
<dbReference type="AlphaFoldDB" id="A0A0C2Z504"/>
<organism evidence="2 3">
    <name type="scientific">Hebeloma cylindrosporum</name>
    <dbReference type="NCBI Taxonomy" id="76867"/>
    <lineage>
        <taxon>Eukaryota</taxon>
        <taxon>Fungi</taxon>
        <taxon>Dikarya</taxon>
        <taxon>Basidiomycota</taxon>
        <taxon>Agaricomycotina</taxon>
        <taxon>Agaricomycetes</taxon>
        <taxon>Agaricomycetidae</taxon>
        <taxon>Agaricales</taxon>
        <taxon>Agaricineae</taxon>
        <taxon>Hymenogastraceae</taxon>
        <taxon>Hebeloma</taxon>
    </lineage>
</organism>
<reference evidence="2 3" key="1">
    <citation type="submission" date="2014-04" db="EMBL/GenBank/DDBJ databases">
        <authorList>
            <consortium name="DOE Joint Genome Institute"/>
            <person name="Kuo A."/>
            <person name="Gay G."/>
            <person name="Dore J."/>
            <person name="Kohler A."/>
            <person name="Nagy L.G."/>
            <person name="Floudas D."/>
            <person name="Copeland A."/>
            <person name="Barry K.W."/>
            <person name="Cichocki N."/>
            <person name="Veneault-Fourrey C."/>
            <person name="LaButti K."/>
            <person name="Lindquist E.A."/>
            <person name="Lipzen A."/>
            <person name="Lundell T."/>
            <person name="Morin E."/>
            <person name="Murat C."/>
            <person name="Sun H."/>
            <person name="Tunlid A."/>
            <person name="Henrissat B."/>
            <person name="Grigoriev I.V."/>
            <person name="Hibbett D.S."/>
            <person name="Martin F."/>
            <person name="Nordberg H.P."/>
            <person name="Cantor M.N."/>
            <person name="Hua S.X."/>
        </authorList>
    </citation>
    <scope>NUCLEOTIDE SEQUENCE [LARGE SCALE GENOMIC DNA]</scope>
    <source>
        <strain evidence="3">h7</strain>
    </source>
</reference>
<name>A0A0C2Z504_HEBCY</name>
<reference evidence="3" key="2">
    <citation type="submission" date="2015-01" db="EMBL/GenBank/DDBJ databases">
        <title>Evolutionary Origins and Diversification of the Mycorrhizal Mutualists.</title>
        <authorList>
            <consortium name="DOE Joint Genome Institute"/>
            <consortium name="Mycorrhizal Genomics Consortium"/>
            <person name="Kohler A."/>
            <person name="Kuo A."/>
            <person name="Nagy L.G."/>
            <person name="Floudas D."/>
            <person name="Copeland A."/>
            <person name="Barry K.W."/>
            <person name="Cichocki N."/>
            <person name="Veneault-Fourrey C."/>
            <person name="LaButti K."/>
            <person name="Lindquist E.A."/>
            <person name="Lipzen A."/>
            <person name="Lundell T."/>
            <person name="Morin E."/>
            <person name="Murat C."/>
            <person name="Riley R."/>
            <person name="Ohm R."/>
            <person name="Sun H."/>
            <person name="Tunlid A."/>
            <person name="Henrissat B."/>
            <person name="Grigoriev I.V."/>
            <person name="Hibbett D.S."/>
            <person name="Martin F."/>
        </authorList>
    </citation>
    <scope>NUCLEOTIDE SEQUENCE [LARGE SCALE GENOMIC DNA]</scope>
    <source>
        <strain evidence="3">h7</strain>
    </source>
</reference>
<sequence>MPLRALRLLRLPTHPEDKSLSFSATLQLAASRAWTRHADACSPARREPSSSNCENPRPTLDRAGKNYHTRPPKKTTLPNQLPTLRRKSKSRSANIVDFDPFQNAYEPTGADDPQRDLHARDFLSEIPAKTLPQILNFVSPAPLRPGEPPLLPTPKSRTSLYRNLLYLRNMHTPTRLPALIDYHSLYPQWQSTPSYNLLIELAIRHRAYETVRRIVIAQDANNIPKNLESHKLEVRWFVYQGLWDDAWRYVQRLKDNGTFSTKGDANDIPLPIWLEFFSAPKKRRAFHYVPTDRGHELHHYSGKTQERYEDLLVRQRILNDNRPQNMPPLAQTSPFAIYCIVNLLVRSSNRDRALALTKAFFESIPRYMDARKVRRCLSIIHVHLVYCPATNGLPRFYESRRTLISLLKLHPSLRPNSRTLFLLLAPLQRAKRCGTIASKTLKSFKSQWGPQVEDRRVQRRVTQLALKEGRMDIVENITRQERSERRYRRRRLLEEHVAGGITRVASRWHIRFPLRKVFPRNGRETRLWVRLKSRTRLKTRANQGIQPR</sequence>
<dbReference type="OrthoDB" id="3149711at2759"/>
<gene>
    <name evidence="2" type="ORF">M413DRAFT_440002</name>
</gene>
<feature type="region of interest" description="Disordered" evidence="1">
    <location>
        <begin position="40"/>
        <end position="93"/>
    </location>
</feature>
<evidence type="ECO:0000256" key="1">
    <source>
        <dbReference type="SAM" id="MobiDB-lite"/>
    </source>
</evidence>
<dbReference type="Proteomes" id="UP000053424">
    <property type="component" value="Unassembled WGS sequence"/>
</dbReference>
<protein>
    <submittedName>
        <fullName evidence="2">Uncharacterized protein</fullName>
    </submittedName>
</protein>
<dbReference type="HOGENOM" id="CLU_033251_0_0_1"/>
<keyword evidence="3" id="KW-1185">Reference proteome</keyword>
<dbReference type="EMBL" id="KN831769">
    <property type="protein sequence ID" value="KIM48282.1"/>
    <property type="molecule type" value="Genomic_DNA"/>
</dbReference>